<keyword evidence="2" id="KW-0812">Transmembrane</keyword>
<evidence type="ECO:0000256" key="2">
    <source>
        <dbReference type="SAM" id="Phobius"/>
    </source>
</evidence>
<evidence type="ECO:0000313" key="3">
    <source>
        <dbReference type="EMBL" id="EME31540.1"/>
    </source>
</evidence>
<keyword evidence="4" id="KW-1185">Reference proteome</keyword>
<dbReference type="KEGG" id="gsl:Gasu_12140"/>
<name>M2X4Y7_GALSU</name>
<evidence type="ECO:0000313" key="4">
    <source>
        <dbReference type="Proteomes" id="UP000030680"/>
    </source>
</evidence>
<protein>
    <submittedName>
        <fullName evidence="3">Uncharacterized protein</fullName>
    </submittedName>
</protein>
<gene>
    <name evidence="3" type="ORF">Gasu_12140</name>
</gene>
<dbReference type="RefSeq" id="XP_005708060.1">
    <property type="nucleotide sequence ID" value="XM_005708003.1"/>
</dbReference>
<organism evidence="3 4">
    <name type="scientific">Galdieria sulphuraria</name>
    <name type="common">Red alga</name>
    <dbReference type="NCBI Taxonomy" id="130081"/>
    <lineage>
        <taxon>Eukaryota</taxon>
        <taxon>Rhodophyta</taxon>
        <taxon>Bangiophyceae</taxon>
        <taxon>Galdieriales</taxon>
        <taxon>Galdieriaceae</taxon>
        <taxon>Galdieria</taxon>
    </lineage>
</organism>
<dbReference type="AlphaFoldDB" id="M2X4Y7"/>
<accession>M2X4Y7</accession>
<dbReference type="Proteomes" id="UP000030680">
    <property type="component" value="Unassembled WGS sequence"/>
</dbReference>
<dbReference type="OrthoDB" id="10352844at2759"/>
<dbReference type="EMBL" id="KB454491">
    <property type="protein sequence ID" value="EME31540.1"/>
    <property type="molecule type" value="Genomic_DNA"/>
</dbReference>
<dbReference type="Gramene" id="EME31540">
    <property type="protein sequence ID" value="EME31540"/>
    <property type="gene ID" value="Gasu_12140"/>
</dbReference>
<reference evidence="4" key="1">
    <citation type="journal article" date="2013" name="Science">
        <title>Gene transfer from bacteria and archaea facilitated evolution of an extremophilic eukaryote.</title>
        <authorList>
            <person name="Schonknecht G."/>
            <person name="Chen W.H."/>
            <person name="Ternes C.M."/>
            <person name="Barbier G.G."/>
            <person name="Shrestha R.P."/>
            <person name="Stanke M."/>
            <person name="Brautigam A."/>
            <person name="Baker B.J."/>
            <person name="Banfield J.F."/>
            <person name="Garavito R.M."/>
            <person name="Carr K."/>
            <person name="Wilkerson C."/>
            <person name="Rensing S.A."/>
            <person name="Gagneul D."/>
            <person name="Dickenson N.E."/>
            <person name="Oesterhelt C."/>
            <person name="Lercher M.J."/>
            <person name="Weber A.P."/>
        </authorList>
    </citation>
    <scope>NUCLEOTIDE SEQUENCE [LARGE SCALE GENOMIC DNA]</scope>
    <source>
        <strain evidence="4">074W</strain>
    </source>
</reference>
<sequence length="267" mass="31335">MESVRSSSTHWKLWLPSVWFWGNILYLASLTLVTLVSIHHGEVGPKKINKILKRWITVAALLLLRELLEPIMAQLQQTWLLLTGLGTLCFLENLKQLNSTIFEYVINPILNNREQKIDLFLHRLSFHYLEWKTAFLQLVAYCSSELLRRTAHYLVADTELSRKLSSMETGGDHSPSPHRGIYEKPERKFLPRSYTDPHFSSFSKREENVVMDNMNDTHRFDTNNSMSQPCKSLRNRQKPYERIHELRMLFRQQKSRRSSTVSEKGFG</sequence>
<evidence type="ECO:0000256" key="1">
    <source>
        <dbReference type="SAM" id="MobiDB-lite"/>
    </source>
</evidence>
<feature type="region of interest" description="Disordered" evidence="1">
    <location>
        <begin position="165"/>
        <end position="184"/>
    </location>
</feature>
<dbReference type="GeneID" id="17090178"/>
<proteinExistence type="predicted"/>
<keyword evidence="2" id="KW-0472">Membrane</keyword>
<keyword evidence="2" id="KW-1133">Transmembrane helix</keyword>
<feature type="transmembrane region" description="Helical" evidence="2">
    <location>
        <begin position="20"/>
        <end position="39"/>
    </location>
</feature>